<proteinExistence type="predicted"/>
<feature type="compositionally biased region" description="Basic and acidic residues" evidence="1">
    <location>
        <begin position="10"/>
        <end position="22"/>
    </location>
</feature>
<dbReference type="EMBL" id="JBAHYK010001153">
    <property type="protein sequence ID" value="KAL0569281.1"/>
    <property type="molecule type" value="Genomic_DNA"/>
</dbReference>
<gene>
    <name evidence="2" type="ORF">V5O48_012683</name>
</gene>
<keyword evidence="3" id="KW-1185">Reference proteome</keyword>
<organism evidence="2 3">
    <name type="scientific">Marasmius crinis-equi</name>
    <dbReference type="NCBI Taxonomy" id="585013"/>
    <lineage>
        <taxon>Eukaryota</taxon>
        <taxon>Fungi</taxon>
        <taxon>Dikarya</taxon>
        <taxon>Basidiomycota</taxon>
        <taxon>Agaricomycotina</taxon>
        <taxon>Agaricomycetes</taxon>
        <taxon>Agaricomycetidae</taxon>
        <taxon>Agaricales</taxon>
        <taxon>Marasmiineae</taxon>
        <taxon>Marasmiaceae</taxon>
        <taxon>Marasmius</taxon>
    </lineage>
</organism>
<evidence type="ECO:0000313" key="2">
    <source>
        <dbReference type="EMBL" id="KAL0569281.1"/>
    </source>
</evidence>
<evidence type="ECO:0000313" key="3">
    <source>
        <dbReference type="Proteomes" id="UP001465976"/>
    </source>
</evidence>
<dbReference type="Proteomes" id="UP001465976">
    <property type="component" value="Unassembled WGS sequence"/>
</dbReference>
<accession>A0ABR3F244</accession>
<reference evidence="2 3" key="1">
    <citation type="submission" date="2024-02" db="EMBL/GenBank/DDBJ databases">
        <title>A draft genome for the cacao thread blight pathogen Marasmius crinis-equi.</title>
        <authorList>
            <person name="Cohen S.P."/>
            <person name="Baruah I.K."/>
            <person name="Amoako-Attah I."/>
            <person name="Bukari Y."/>
            <person name="Meinhardt L.W."/>
            <person name="Bailey B.A."/>
        </authorList>
    </citation>
    <scope>NUCLEOTIDE SEQUENCE [LARGE SCALE GENOMIC DNA]</scope>
    <source>
        <strain evidence="2 3">GH-76</strain>
    </source>
</reference>
<protein>
    <submittedName>
        <fullName evidence="2">Uncharacterized protein</fullName>
    </submittedName>
</protein>
<comment type="caution">
    <text evidence="2">The sequence shown here is derived from an EMBL/GenBank/DDBJ whole genome shotgun (WGS) entry which is preliminary data.</text>
</comment>
<name>A0ABR3F244_9AGAR</name>
<feature type="region of interest" description="Disordered" evidence="1">
    <location>
        <begin position="1"/>
        <end position="43"/>
    </location>
</feature>
<evidence type="ECO:0000256" key="1">
    <source>
        <dbReference type="SAM" id="MobiDB-lite"/>
    </source>
</evidence>
<sequence>MILEPMPAWTERETERERHGDKIGSLLGGGRARSRDDEIQSRRSRPKHAFASWCQFSLSFAPSQREHSRISSALSFSTNSLPNSPVLFHPMSSDFANAKAFAEMQKLTDSKMFEAETRLHNVTQELQRTIKDNERLWEDAAHTCYMVEELKKSLA</sequence>